<dbReference type="EMBL" id="JBJXVJ010000003">
    <property type="protein sequence ID" value="MFN1218480.1"/>
    <property type="molecule type" value="Genomic_DNA"/>
</dbReference>
<reference evidence="3" key="1">
    <citation type="submission" date="2015-12" db="EMBL/GenBank/DDBJ databases">
        <title>Genome sequence of a biocontrol rhizobacterium Chryseobacterium kwangjuense strain KJ1R5 isolated from pepper (Capsicum annuum L.).</title>
        <authorList>
            <person name="Jeong J.-J."/>
            <person name="Park H."/>
            <person name="Mannaa M."/>
            <person name="Sang M.K."/>
            <person name="Choi I.-G."/>
            <person name="Kim K.D."/>
        </authorList>
    </citation>
    <scope>NUCLEOTIDE SEQUENCE [LARGE SCALE GENOMIC DNA]</scope>
    <source>
        <strain evidence="3">KJ1R5</strain>
    </source>
</reference>
<dbReference type="RefSeq" id="WP_062651974.1">
    <property type="nucleotide sequence ID" value="NZ_JBJXVJ010000003.1"/>
</dbReference>
<evidence type="ECO:0000313" key="1">
    <source>
        <dbReference type="EMBL" id="KXH83519.1"/>
    </source>
</evidence>
<evidence type="ECO:0000313" key="3">
    <source>
        <dbReference type="Proteomes" id="UP000070513"/>
    </source>
</evidence>
<proteinExistence type="predicted"/>
<accession>A0A135WF34</accession>
<organism evidence="1 3">
    <name type="scientific">Chryseobacterium kwangjuense</name>
    <dbReference type="NCBI Taxonomy" id="267125"/>
    <lineage>
        <taxon>Bacteria</taxon>
        <taxon>Pseudomonadati</taxon>
        <taxon>Bacteroidota</taxon>
        <taxon>Flavobacteriia</taxon>
        <taxon>Flavobacteriales</taxon>
        <taxon>Weeksellaceae</taxon>
        <taxon>Chryseobacterium group</taxon>
        <taxon>Chryseobacterium</taxon>
    </lineage>
</organism>
<sequence length="113" mass="13535">MEKRQPDYKRIYSDIIEKRNPENKDKCISILNKQVLSLFDILNINSLIFDTKNKNTLIENQKHKSYNKDTILGILVYQKKYCLNNTQLANHFKLSRNSVAKWKKQYRVLLPDF</sequence>
<name>A0A135WF34_9FLAO</name>
<evidence type="ECO:0000313" key="4">
    <source>
        <dbReference type="Proteomes" id="UP001634154"/>
    </source>
</evidence>
<reference evidence="1 3" key="3">
    <citation type="journal article" date="2016" name="Genome Announc.">
        <title>Draft Genome Sequence of a Biocontrol Rhizobacterium, Chryseobacterium kwangjuense Strain KJ1R5, Isolated from Pepper (Capsicum annuum).</title>
        <authorList>
            <person name="Jeong J.J."/>
            <person name="Park H."/>
            <person name="Park B.H."/>
            <person name="Mannaa M."/>
            <person name="Sang M.K."/>
            <person name="Choi I.G."/>
            <person name="Kim K.D."/>
        </authorList>
    </citation>
    <scope>NUCLEOTIDE SEQUENCE [LARGE SCALE GENOMIC DNA]</scope>
    <source>
        <strain evidence="1 3">KJ1R5</strain>
    </source>
</reference>
<protein>
    <submittedName>
        <fullName evidence="2">Helix-turn-helix domain-containing protein</fullName>
    </submittedName>
    <submittedName>
        <fullName evidence="1">Transposase</fullName>
    </submittedName>
</protein>
<reference evidence="2 4" key="4">
    <citation type="submission" date="2024-12" db="EMBL/GenBank/DDBJ databases">
        <title>Draft genome sequence of Chryseobacterium kwangjuense AG447.</title>
        <authorList>
            <person name="Cheptsov V.S."/>
            <person name="Belov A."/>
            <person name="Zavarzina A.G."/>
        </authorList>
    </citation>
    <scope>NUCLEOTIDE SEQUENCE [LARGE SCALE GENOMIC DNA]</scope>
    <source>
        <strain evidence="2 4">AG447</strain>
    </source>
</reference>
<dbReference type="AlphaFoldDB" id="A0A135WF34"/>
<dbReference type="Proteomes" id="UP000070513">
    <property type="component" value="Unassembled WGS sequence"/>
</dbReference>
<dbReference type="EMBL" id="LPUR01000011">
    <property type="protein sequence ID" value="KXH83519.1"/>
    <property type="molecule type" value="Genomic_DNA"/>
</dbReference>
<dbReference type="OrthoDB" id="1260127at2"/>
<dbReference type="Proteomes" id="UP001634154">
    <property type="component" value="Unassembled WGS sequence"/>
</dbReference>
<comment type="caution">
    <text evidence="1">The sequence shown here is derived from an EMBL/GenBank/DDBJ whole genome shotgun (WGS) entry which is preliminary data.</text>
</comment>
<keyword evidence="4" id="KW-1185">Reference proteome</keyword>
<evidence type="ECO:0000313" key="2">
    <source>
        <dbReference type="EMBL" id="MFN1218480.1"/>
    </source>
</evidence>
<reference evidence="1" key="2">
    <citation type="submission" date="2015-12" db="EMBL/GenBank/DDBJ databases">
        <authorList>
            <person name="Shamseldin A."/>
            <person name="Moawad H."/>
            <person name="Abd El-Rahim W.M."/>
            <person name="Sadowsky M.J."/>
        </authorList>
    </citation>
    <scope>NUCLEOTIDE SEQUENCE</scope>
    <source>
        <strain evidence="1">KJ1R5</strain>
    </source>
</reference>
<gene>
    <name evidence="2" type="ORF">ACKW6Q_16040</name>
    <name evidence="1" type="ORF">AU378_14090</name>
</gene>